<feature type="domain" description="ABC transmembrane type-1" evidence="8">
    <location>
        <begin position="80"/>
        <end position="275"/>
    </location>
</feature>
<dbReference type="GO" id="GO:0055085">
    <property type="term" value="P:transmembrane transport"/>
    <property type="evidence" value="ECO:0007669"/>
    <property type="project" value="InterPro"/>
</dbReference>
<feature type="transmembrane region" description="Helical" evidence="7">
    <location>
        <begin position="196"/>
        <end position="216"/>
    </location>
</feature>
<comment type="subcellular location">
    <subcellularLocation>
        <location evidence="1 7">Cell membrane</location>
        <topology evidence="1 7">Multi-pass membrane protein</topology>
    </subcellularLocation>
</comment>
<dbReference type="PANTHER" id="PTHR43386:SF1">
    <property type="entry name" value="D,D-DIPEPTIDE TRANSPORT SYSTEM PERMEASE PROTEIN DDPC-RELATED"/>
    <property type="match status" value="1"/>
</dbReference>
<keyword evidence="4 7" id="KW-0812">Transmembrane</keyword>
<keyword evidence="6 7" id="KW-0472">Membrane</keyword>
<feature type="transmembrane region" description="Helical" evidence="7">
    <location>
        <begin position="253"/>
        <end position="277"/>
    </location>
</feature>
<evidence type="ECO:0000256" key="3">
    <source>
        <dbReference type="ARBA" id="ARBA00022475"/>
    </source>
</evidence>
<dbReference type="Gene3D" id="1.10.3720.10">
    <property type="entry name" value="MetI-like"/>
    <property type="match status" value="1"/>
</dbReference>
<evidence type="ECO:0000256" key="1">
    <source>
        <dbReference type="ARBA" id="ARBA00004651"/>
    </source>
</evidence>
<feature type="transmembrane region" description="Helical" evidence="7">
    <location>
        <begin position="222"/>
        <end position="241"/>
    </location>
</feature>
<name>A0A7J2U4F1_9CREN</name>
<feature type="transmembrane region" description="Helical" evidence="7">
    <location>
        <begin position="82"/>
        <end position="107"/>
    </location>
</feature>
<dbReference type="Pfam" id="PF00528">
    <property type="entry name" value="BPD_transp_1"/>
    <property type="match status" value="1"/>
</dbReference>
<sequence>MKLEDLSIPPIVYDLLRNRRFLIGISLFIFIVCFSLVGGLIYTRNPFDMSGPPEQPPSAEYPLGTDRMGRDILAQLIWGTRYSLYVGVLVALIAMPIGVVIGAIAGVKGGIIDELLMGLTNIVLSIPSILLAILIAATLPTGMRTYEIVALVIGVTSWPWLARAIRAQMMSLREREFVYLSRMAGYSDVRIAFADLLPNIATYVFMAFVLFVNGGILGEAGLSLIGVGPSRGITLGVILYWAATMEAVRRGLWWWFAPAGAMIVLATSSLMIVTTAVDEVFNPRLRKQ</sequence>
<comment type="similarity">
    <text evidence="7">Belongs to the binding-protein-dependent transport system permease family.</text>
</comment>
<comment type="caution">
    <text evidence="9">The sequence shown here is derived from an EMBL/GenBank/DDBJ whole genome shotgun (WGS) entry which is preliminary data.</text>
</comment>
<protein>
    <submittedName>
        <fullName evidence="9">ABC transporter permease</fullName>
    </submittedName>
</protein>
<gene>
    <name evidence="9" type="ORF">ENO26_07815</name>
</gene>
<organism evidence="9">
    <name type="scientific">Ignisphaera aggregans</name>
    <dbReference type="NCBI Taxonomy" id="334771"/>
    <lineage>
        <taxon>Archaea</taxon>
        <taxon>Thermoproteota</taxon>
        <taxon>Thermoprotei</taxon>
        <taxon>Desulfurococcales</taxon>
        <taxon>Desulfurococcaceae</taxon>
        <taxon>Ignisphaera</taxon>
    </lineage>
</organism>
<evidence type="ECO:0000313" key="9">
    <source>
        <dbReference type="EMBL" id="HEM67449.1"/>
    </source>
</evidence>
<keyword evidence="5 7" id="KW-1133">Transmembrane helix</keyword>
<dbReference type="InterPro" id="IPR000515">
    <property type="entry name" value="MetI-like"/>
</dbReference>
<accession>A0A7J2U4F1</accession>
<dbReference type="InterPro" id="IPR035906">
    <property type="entry name" value="MetI-like_sf"/>
</dbReference>
<feature type="transmembrane region" description="Helical" evidence="7">
    <location>
        <begin position="119"/>
        <end position="139"/>
    </location>
</feature>
<dbReference type="SUPFAM" id="SSF161098">
    <property type="entry name" value="MetI-like"/>
    <property type="match status" value="1"/>
</dbReference>
<dbReference type="PANTHER" id="PTHR43386">
    <property type="entry name" value="OLIGOPEPTIDE TRANSPORT SYSTEM PERMEASE PROTEIN APPC"/>
    <property type="match status" value="1"/>
</dbReference>
<evidence type="ECO:0000256" key="7">
    <source>
        <dbReference type="RuleBase" id="RU363032"/>
    </source>
</evidence>
<evidence type="ECO:0000256" key="6">
    <source>
        <dbReference type="ARBA" id="ARBA00023136"/>
    </source>
</evidence>
<dbReference type="AlphaFoldDB" id="A0A7J2U4F1"/>
<dbReference type="CDD" id="cd06261">
    <property type="entry name" value="TM_PBP2"/>
    <property type="match status" value="1"/>
</dbReference>
<evidence type="ECO:0000256" key="2">
    <source>
        <dbReference type="ARBA" id="ARBA00022448"/>
    </source>
</evidence>
<dbReference type="GO" id="GO:0005886">
    <property type="term" value="C:plasma membrane"/>
    <property type="evidence" value="ECO:0007669"/>
    <property type="project" value="UniProtKB-SubCell"/>
</dbReference>
<evidence type="ECO:0000256" key="5">
    <source>
        <dbReference type="ARBA" id="ARBA00022989"/>
    </source>
</evidence>
<evidence type="ECO:0000259" key="8">
    <source>
        <dbReference type="PROSITE" id="PS50928"/>
    </source>
</evidence>
<keyword evidence="3" id="KW-1003">Cell membrane</keyword>
<reference evidence="9" key="1">
    <citation type="journal article" date="2020" name="mSystems">
        <title>Genome- and Community-Level Interaction Insights into Carbon Utilization and Element Cycling Functions of Hydrothermarchaeota in Hydrothermal Sediment.</title>
        <authorList>
            <person name="Zhou Z."/>
            <person name="Liu Y."/>
            <person name="Xu W."/>
            <person name="Pan J."/>
            <person name="Luo Z.H."/>
            <person name="Li M."/>
        </authorList>
    </citation>
    <scope>NUCLEOTIDE SEQUENCE [LARGE SCALE GENOMIC DNA]</scope>
    <source>
        <strain evidence="9">SpSt-125</strain>
    </source>
</reference>
<evidence type="ECO:0000256" key="4">
    <source>
        <dbReference type="ARBA" id="ARBA00022692"/>
    </source>
</evidence>
<feature type="transmembrane region" description="Helical" evidence="7">
    <location>
        <begin position="145"/>
        <end position="165"/>
    </location>
</feature>
<proteinExistence type="inferred from homology"/>
<dbReference type="PROSITE" id="PS50928">
    <property type="entry name" value="ABC_TM1"/>
    <property type="match status" value="1"/>
</dbReference>
<dbReference type="EMBL" id="DSEU01000052">
    <property type="protein sequence ID" value="HEM67449.1"/>
    <property type="molecule type" value="Genomic_DNA"/>
</dbReference>
<keyword evidence="2 7" id="KW-0813">Transport</keyword>
<dbReference type="InterPro" id="IPR050366">
    <property type="entry name" value="BP-dependent_transpt_permease"/>
</dbReference>
<feature type="transmembrane region" description="Helical" evidence="7">
    <location>
        <begin position="21"/>
        <end position="42"/>
    </location>
</feature>